<dbReference type="SMART" id="SM00345">
    <property type="entry name" value="HTH_GNTR"/>
    <property type="match status" value="1"/>
</dbReference>
<dbReference type="Gene3D" id="1.10.10.10">
    <property type="entry name" value="Winged helix-like DNA-binding domain superfamily/Winged helix DNA-binding domain"/>
    <property type="match status" value="1"/>
</dbReference>
<organism evidence="5 6">
    <name type="scientific">Pseudonocardia asaccharolytica DSM 44247 = NBRC 16224</name>
    <dbReference type="NCBI Taxonomy" id="1123024"/>
    <lineage>
        <taxon>Bacteria</taxon>
        <taxon>Bacillati</taxon>
        <taxon>Actinomycetota</taxon>
        <taxon>Actinomycetes</taxon>
        <taxon>Pseudonocardiales</taxon>
        <taxon>Pseudonocardiaceae</taxon>
        <taxon>Pseudonocardia</taxon>
    </lineage>
</organism>
<evidence type="ECO:0000256" key="2">
    <source>
        <dbReference type="ARBA" id="ARBA00023125"/>
    </source>
</evidence>
<feature type="domain" description="HTH gntR-type" evidence="4">
    <location>
        <begin position="7"/>
        <end position="77"/>
    </location>
</feature>
<dbReference type="Pfam" id="PF00392">
    <property type="entry name" value="GntR"/>
    <property type="match status" value="1"/>
</dbReference>
<dbReference type="GO" id="GO:0003677">
    <property type="term" value="F:DNA binding"/>
    <property type="evidence" value="ECO:0007669"/>
    <property type="project" value="UniProtKB-KW"/>
</dbReference>
<dbReference type="SUPFAM" id="SSF48008">
    <property type="entry name" value="GntR ligand-binding domain-like"/>
    <property type="match status" value="1"/>
</dbReference>
<keyword evidence="1" id="KW-0805">Transcription regulation</keyword>
<dbReference type="OrthoDB" id="3864082at2"/>
<dbReference type="Proteomes" id="UP000321328">
    <property type="component" value="Unassembled WGS sequence"/>
</dbReference>
<keyword evidence="2" id="KW-0238">DNA-binding</keyword>
<sequence>MSYAVPLTRREAIVRQLRDEIVTGTLSPGTVIKDAELAARLGVSITPVREAIAQLAAEGLIDIAPNRVRRVTHVTQKNALELIDVMGVLACAGVEWGVDNLTETHLERMRQRLDEFVTGLQRGDVTAAAAAGADVSTIMIMASGNRELQTHVDLVVARTLRLLALNSDSDLWQIWIDGYRETLTLLEGGDRPAAVERYRAIYQEYRARVQSLLVEPPSTSAGPPHAD</sequence>
<dbReference type="InterPro" id="IPR036390">
    <property type="entry name" value="WH_DNA-bd_sf"/>
</dbReference>
<dbReference type="GO" id="GO:0003700">
    <property type="term" value="F:DNA-binding transcription factor activity"/>
    <property type="evidence" value="ECO:0007669"/>
    <property type="project" value="InterPro"/>
</dbReference>
<dbReference type="InterPro" id="IPR011711">
    <property type="entry name" value="GntR_C"/>
</dbReference>
<dbReference type="Pfam" id="PF07729">
    <property type="entry name" value="FCD"/>
    <property type="match status" value="1"/>
</dbReference>
<dbReference type="PROSITE" id="PS50949">
    <property type="entry name" value="HTH_GNTR"/>
    <property type="match status" value="1"/>
</dbReference>
<reference evidence="5 6" key="1">
    <citation type="submission" date="2019-07" db="EMBL/GenBank/DDBJ databases">
        <title>Whole genome shotgun sequence of Pseudonocardia asaccharolytica NBRC 16224.</title>
        <authorList>
            <person name="Hosoyama A."/>
            <person name="Uohara A."/>
            <person name="Ohji S."/>
            <person name="Ichikawa N."/>
        </authorList>
    </citation>
    <scope>NUCLEOTIDE SEQUENCE [LARGE SCALE GENOMIC DNA]</scope>
    <source>
        <strain evidence="5 6">NBRC 16224</strain>
    </source>
</reference>
<proteinExistence type="predicted"/>
<evidence type="ECO:0000259" key="4">
    <source>
        <dbReference type="PROSITE" id="PS50949"/>
    </source>
</evidence>
<dbReference type="Gene3D" id="1.20.120.530">
    <property type="entry name" value="GntR ligand-binding domain-like"/>
    <property type="match status" value="1"/>
</dbReference>
<dbReference type="InterPro" id="IPR008920">
    <property type="entry name" value="TF_FadR/GntR_C"/>
</dbReference>
<dbReference type="InterPro" id="IPR036388">
    <property type="entry name" value="WH-like_DNA-bd_sf"/>
</dbReference>
<dbReference type="STRING" id="1123024.GCA_000423625_00352"/>
<dbReference type="InterPro" id="IPR000524">
    <property type="entry name" value="Tscrpt_reg_HTH_GntR"/>
</dbReference>
<evidence type="ECO:0000313" key="5">
    <source>
        <dbReference type="EMBL" id="GEL17267.1"/>
    </source>
</evidence>
<dbReference type="CDD" id="cd07377">
    <property type="entry name" value="WHTH_GntR"/>
    <property type="match status" value="1"/>
</dbReference>
<keyword evidence="3" id="KW-0804">Transcription</keyword>
<name>A0A511CXR4_9PSEU</name>
<dbReference type="EMBL" id="BJVI01000007">
    <property type="protein sequence ID" value="GEL17267.1"/>
    <property type="molecule type" value="Genomic_DNA"/>
</dbReference>
<evidence type="ECO:0000256" key="3">
    <source>
        <dbReference type="ARBA" id="ARBA00023163"/>
    </source>
</evidence>
<evidence type="ECO:0000256" key="1">
    <source>
        <dbReference type="ARBA" id="ARBA00023015"/>
    </source>
</evidence>
<dbReference type="PANTHER" id="PTHR43537:SF51">
    <property type="entry name" value="HTH-TYPE TRANSCRIPTIONAL REGULATOR LGOR-RELATED"/>
    <property type="match status" value="1"/>
</dbReference>
<dbReference type="RefSeq" id="WP_051232045.1">
    <property type="nucleotide sequence ID" value="NZ_AUII01000001.1"/>
</dbReference>
<keyword evidence="6" id="KW-1185">Reference proteome</keyword>
<evidence type="ECO:0000313" key="6">
    <source>
        <dbReference type="Proteomes" id="UP000321328"/>
    </source>
</evidence>
<accession>A0A511CXR4</accession>
<gene>
    <name evidence="5" type="ORF">PA7_11040</name>
</gene>
<dbReference type="PANTHER" id="PTHR43537">
    <property type="entry name" value="TRANSCRIPTIONAL REGULATOR, GNTR FAMILY"/>
    <property type="match status" value="1"/>
</dbReference>
<dbReference type="AlphaFoldDB" id="A0A511CXR4"/>
<protein>
    <submittedName>
        <fullName evidence="5">GntR family transcriptional regulator</fullName>
    </submittedName>
</protein>
<dbReference type="SUPFAM" id="SSF46785">
    <property type="entry name" value="Winged helix' DNA-binding domain"/>
    <property type="match status" value="1"/>
</dbReference>
<comment type="caution">
    <text evidence="5">The sequence shown here is derived from an EMBL/GenBank/DDBJ whole genome shotgun (WGS) entry which is preliminary data.</text>
</comment>